<feature type="region of interest" description="Disordered" evidence="1">
    <location>
        <begin position="33"/>
        <end position="60"/>
    </location>
</feature>
<protein>
    <submittedName>
        <fullName evidence="2">Uncharacterized protein</fullName>
    </submittedName>
</protein>
<gene>
    <name evidence="2" type="ORF">Ate02nite_36380</name>
</gene>
<dbReference type="Proteomes" id="UP000623608">
    <property type="component" value="Unassembled WGS sequence"/>
</dbReference>
<evidence type="ECO:0000256" key="1">
    <source>
        <dbReference type="SAM" id="MobiDB-lite"/>
    </source>
</evidence>
<accession>A0A919NMH7</accession>
<proteinExistence type="predicted"/>
<name>A0A919NMH7_9ACTN</name>
<dbReference type="EMBL" id="BOMY01000023">
    <property type="protein sequence ID" value="GIF20908.1"/>
    <property type="molecule type" value="Genomic_DNA"/>
</dbReference>
<dbReference type="RefSeq" id="WP_203807015.1">
    <property type="nucleotide sequence ID" value="NZ_BOMY01000023.1"/>
</dbReference>
<dbReference type="AlphaFoldDB" id="A0A919NMH7"/>
<comment type="caution">
    <text evidence="2">The sequence shown here is derived from an EMBL/GenBank/DDBJ whole genome shotgun (WGS) entry which is preliminary data.</text>
</comment>
<evidence type="ECO:0000313" key="2">
    <source>
        <dbReference type="EMBL" id="GIF20908.1"/>
    </source>
</evidence>
<evidence type="ECO:0000313" key="3">
    <source>
        <dbReference type="Proteomes" id="UP000623608"/>
    </source>
</evidence>
<reference evidence="2" key="1">
    <citation type="submission" date="2021-01" db="EMBL/GenBank/DDBJ databases">
        <title>Whole genome shotgun sequence of Actinoplanes tereljensis NBRC 105297.</title>
        <authorList>
            <person name="Komaki H."/>
            <person name="Tamura T."/>
        </authorList>
    </citation>
    <scope>NUCLEOTIDE SEQUENCE</scope>
    <source>
        <strain evidence="2">NBRC 105297</strain>
    </source>
</reference>
<sequence length="209" mass="22380">MLGLFLAVIVFLFGDDILCRSGYSLSTCDKNEQAEAVGPGPTGPTSGPVKAGPTVSASAVPRSGPVKLLREYDVLIAMRKADPPQSNLDPLTGDIAREKDPYAVTFECRQQGHRNDGCTRGQAPAFWIDPIEGNGATGAVVDGDHVDDPAACHAGDGASREIHKGFTYCIKTGPWTAFFRIDDLPEMITSSDQQPEKVALKAHVKVWKN</sequence>
<organism evidence="2 3">
    <name type="scientific">Paractinoplanes tereljensis</name>
    <dbReference type="NCBI Taxonomy" id="571912"/>
    <lineage>
        <taxon>Bacteria</taxon>
        <taxon>Bacillati</taxon>
        <taxon>Actinomycetota</taxon>
        <taxon>Actinomycetes</taxon>
        <taxon>Micromonosporales</taxon>
        <taxon>Micromonosporaceae</taxon>
        <taxon>Paractinoplanes</taxon>
    </lineage>
</organism>
<keyword evidence="3" id="KW-1185">Reference proteome</keyword>